<protein>
    <submittedName>
        <fullName evidence="3">Uncharacterized protein</fullName>
    </submittedName>
</protein>
<organism evidence="2 3">
    <name type="scientific">Globodera rostochiensis</name>
    <name type="common">Golden nematode worm</name>
    <name type="synonym">Heterodera rostochiensis</name>
    <dbReference type="NCBI Taxonomy" id="31243"/>
    <lineage>
        <taxon>Eukaryota</taxon>
        <taxon>Metazoa</taxon>
        <taxon>Ecdysozoa</taxon>
        <taxon>Nematoda</taxon>
        <taxon>Chromadorea</taxon>
        <taxon>Rhabditida</taxon>
        <taxon>Tylenchina</taxon>
        <taxon>Tylenchomorpha</taxon>
        <taxon>Tylenchoidea</taxon>
        <taxon>Heteroderidae</taxon>
        <taxon>Heteroderinae</taxon>
        <taxon>Globodera</taxon>
    </lineage>
</organism>
<keyword evidence="2" id="KW-1185">Reference proteome</keyword>
<evidence type="ECO:0000256" key="1">
    <source>
        <dbReference type="SAM" id="MobiDB-lite"/>
    </source>
</evidence>
<name>A0A914H3H1_GLORO</name>
<reference evidence="3" key="1">
    <citation type="submission" date="2022-11" db="UniProtKB">
        <authorList>
            <consortium name="WormBaseParasite"/>
        </authorList>
    </citation>
    <scope>IDENTIFICATION</scope>
</reference>
<evidence type="ECO:0000313" key="3">
    <source>
        <dbReference type="WBParaSite" id="Gr19_v10_g12919.t1"/>
    </source>
</evidence>
<feature type="region of interest" description="Disordered" evidence="1">
    <location>
        <begin position="40"/>
        <end position="90"/>
    </location>
</feature>
<feature type="compositionally biased region" description="Basic residues" evidence="1">
    <location>
        <begin position="65"/>
        <end position="75"/>
    </location>
</feature>
<feature type="compositionally biased region" description="Basic and acidic residues" evidence="1">
    <location>
        <begin position="76"/>
        <end position="90"/>
    </location>
</feature>
<feature type="compositionally biased region" description="Polar residues" evidence="1">
    <location>
        <begin position="43"/>
        <end position="64"/>
    </location>
</feature>
<sequence length="90" mass="9987">MFYICGTWGGCKPFKLVKSYSSDDSVLSSHLRGMTLQEVIEMSGNNTPEQTNATETKPTKNSAKQQKRGGGKRRKSAEIKPLKDHLKEGN</sequence>
<dbReference type="Proteomes" id="UP000887572">
    <property type="component" value="Unplaced"/>
</dbReference>
<proteinExistence type="predicted"/>
<accession>A0A914H3H1</accession>
<dbReference type="WBParaSite" id="Gr19_v10_g12919.t1">
    <property type="protein sequence ID" value="Gr19_v10_g12919.t1"/>
    <property type="gene ID" value="Gr19_v10_g12919"/>
</dbReference>
<dbReference type="AlphaFoldDB" id="A0A914H3H1"/>
<evidence type="ECO:0000313" key="2">
    <source>
        <dbReference type="Proteomes" id="UP000887572"/>
    </source>
</evidence>